<proteinExistence type="predicted"/>
<protein>
    <submittedName>
        <fullName evidence="1">Uncharacterized protein</fullName>
    </submittedName>
</protein>
<evidence type="ECO:0000313" key="1">
    <source>
        <dbReference type="EMBL" id="DAD85100.1"/>
    </source>
</evidence>
<reference evidence="1" key="1">
    <citation type="journal article" date="2021" name="Proc. Natl. Acad. Sci. U.S.A.">
        <title>A Catalog of Tens of Thousands of Viruses from Human Metagenomes Reveals Hidden Associations with Chronic Diseases.</title>
        <authorList>
            <person name="Tisza M.J."/>
            <person name="Buck C.B."/>
        </authorList>
    </citation>
    <scope>NUCLEOTIDE SEQUENCE</scope>
    <source>
        <strain evidence="1">CtbWL16</strain>
    </source>
</reference>
<sequence>MTTEKIYQLGQFYRLLSDHVTDGRGANAADIQNAIHFPLRAITMLITRAHQMHKMTPAIDAAAAHALQGITPEELEASFTRSLPLDQQGSFHLGYRAGWPTSAQVIP</sequence>
<organism evidence="1">
    <name type="scientific">Myoviridae sp. ctbWL16</name>
    <dbReference type="NCBI Taxonomy" id="2826668"/>
    <lineage>
        <taxon>Viruses</taxon>
        <taxon>Duplodnaviria</taxon>
        <taxon>Heunggongvirae</taxon>
        <taxon>Uroviricota</taxon>
        <taxon>Caudoviricetes</taxon>
    </lineage>
</organism>
<accession>A0A8S5MS93</accession>
<name>A0A8S5MS93_9CAUD</name>
<dbReference type="EMBL" id="BK014973">
    <property type="protein sequence ID" value="DAD85100.1"/>
    <property type="molecule type" value="Genomic_DNA"/>
</dbReference>